<dbReference type="OrthoDB" id="308383at2759"/>
<sequence>MMQHCVRLLITVRILATALVAPRRHARQPTRRRANDEQSLDVDLGNLRLHVYGGRFGAQWDVKFKREAARRVADDALTVKDSPGKGRGVFAAQGIAEGTFLGSYDGEVLDGAQFARRYGDRDVPEYVVRIDGDAYIDGKVAAQGDAYTPALFNDGGARSNVVRYCATRRPPRVDFFAGRDIRPGEELLFDYGSQYWAGRESDIDAALDAQIFDPEEIESFREDPENFKAVYAASVVALGVVIGQAVVRWYKYNVWLPQPDSLEKTLDLIP</sequence>
<accession>A0A8J2X135</accession>
<feature type="signal peptide" evidence="1">
    <location>
        <begin position="1"/>
        <end position="26"/>
    </location>
</feature>
<dbReference type="InterPro" id="IPR046341">
    <property type="entry name" value="SET_dom_sf"/>
</dbReference>
<evidence type="ECO:0000256" key="1">
    <source>
        <dbReference type="SAM" id="SignalP"/>
    </source>
</evidence>
<dbReference type="InterPro" id="IPR001214">
    <property type="entry name" value="SET_dom"/>
</dbReference>
<dbReference type="GO" id="GO:0005700">
    <property type="term" value="C:polytene chromosome"/>
    <property type="evidence" value="ECO:0007669"/>
    <property type="project" value="TreeGrafter"/>
</dbReference>
<dbReference type="PANTHER" id="PTHR46167">
    <property type="entry name" value="N-LYSINE METHYLTRANSFERASE KMT5A"/>
    <property type="match status" value="1"/>
</dbReference>
<dbReference type="Gene3D" id="2.170.270.10">
    <property type="entry name" value="SET domain"/>
    <property type="match status" value="1"/>
</dbReference>
<evidence type="ECO:0000259" key="2">
    <source>
        <dbReference type="PROSITE" id="PS50280"/>
    </source>
</evidence>
<dbReference type="GO" id="GO:0006357">
    <property type="term" value="P:regulation of transcription by RNA polymerase II"/>
    <property type="evidence" value="ECO:0007669"/>
    <property type="project" value="TreeGrafter"/>
</dbReference>
<name>A0A8J2X135_9STRA</name>
<dbReference type="EMBL" id="CAKKNE010000004">
    <property type="protein sequence ID" value="CAH0374335.1"/>
    <property type="molecule type" value="Genomic_DNA"/>
</dbReference>
<organism evidence="3 4">
    <name type="scientific">Pelagomonas calceolata</name>
    <dbReference type="NCBI Taxonomy" id="35677"/>
    <lineage>
        <taxon>Eukaryota</taxon>
        <taxon>Sar</taxon>
        <taxon>Stramenopiles</taxon>
        <taxon>Ochrophyta</taxon>
        <taxon>Pelagophyceae</taxon>
        <taxon>Pelagomonadales</taxon>
        <taxon>Pelagomonadaceae</taxon>
        <taxon>Pelagomonas</taxon>
    </lineage>
</organism>
<dbReference type="SMART" id="SM00317">
    <property type="entry name" value="SET"/>
    <property type="match status" value="1"/>
</dbReference>
<dbReference type="InterPro" id="IPR051760">
    <property type="entry name" value="KMT5A"/>
</dbReference>
<reference evidence="3" key="1">
    <citation type="submission" date="2021-11" db="EMBL/GenBank/DDBJ databases">
        <authorList>
            <consortium name="Genoscope - CEA"/>
            <person name="William W."/>
        </authorList>
    </citation>
    <scope>NUCLEOTIDE SEQUENCE</scope>
</reference>
<gene>
    <name evidence="3" type="ORF">PECAL_4P16080</name>
</gene>
<proteinExistence type="predicted"/>
<dbReference type="Proteomes" id="UP000789595">
    <property type="component" value="Unassembled WGS sequence"/>
</dbReference>
<keyword evidence="4" id="KW-1185">Reference proteome</keyword>
<protein>
    <recommendedName>
        <fullName evidence="2">SET domain-containing protein</fullName>
    </recommendedName>
</protein>
<feature type="chain" id="PRO_5035291408" description="SET domain-containing protein" evidence="1">
    <location>
        <begin position="27"/>
        <end position="270"/>
    </location>
</feature>
<evidence type="ECO:0000313" key="3">
    <source>
        <dbReference type="EMBL" id="CAH0374335.1"/>
    </source>
</evidence>
<dbReference type="GO" id="GO:0005634">
    <property type="term" value="C:nucleus"/>
    <property type="evidence" value="ECO:0007669"/>
    <property type="project" value="TreeGrafter"/>
</dbReference>
<dbReference type="Pfam" id="PF00856">
    <property type="entry name" value="SET"/>
    <property type="match status" value="1"/>
</dbReference>
<dbReference type="SUPFAM" id="SSF82199">
    <property type="entry name" value="SET domain"/>
    <property type="match status" value="1"/>
</dbReference>
<feature type="domain" description="SET" evidence="2">
    <location>
        <begin position="75"/>
        <end position="192"/>
    </location>
</feature>
<comment type="caution">
    <text evidence="3">The sequence shown here is derived from an EMBL/GenBank/DDBJ whole genome shotgun (WGS) entry which is preliminary data.</text>
</comment>
<dbReference type="PANTHER" id="PTHR46167:SF1">
    <property type="entry name" value="N-LYSINE METHYLTRANSFERASE KMT5A"/>
    <property type="match status" value="1"/>
</dbReference>
<dbReference type="AlphaFoldDB" id="A0A8J2X135"/>
<evidence type="ECO:0000313" key="4">
    <source>
        <dbReference type="Proteomes" id="UP000789595"/>
    </source>
</evidence>
<keyword evidence="1" id="KW-0732">Signal</keyword>
<dbReference type="GO" id="GO:0042799">
    <property type="term" value="F:histone H4K20 methyltransferase activity"/>
    <property type="evidence" value="ECO:0007669"/>
    <property type="project" value="TreeGrafter"/>
</dbReference>
<dbReference type="PROSITE" id="PS50280">
    <property type="entry name" value="SET"/>
    <property type="match status" value="1"/>
</dbReference>